<protein>
    <submittedName>
        <fullName evidence="2">Cupredoxin domain-containing protein</fullName>
    </submittedName>
</protein>
<evidence type="ECO:0000313" key="2">
    <source>
        <dbReference type="EMBL" id="MBN7824583.1"/>
    </source>
</evidence>
<dbReference type="InterPro" id="IPR008972">
    <property type="entry name" value="Cupredoxin"/>
</dbReference>
<dbReference type="InterPro" id="IPR028096">
    <property type="entry name" value="EfeO_Cupredoxin"/>
</dbReference>
<gene>
    <name evidence="2" type="ORF">J0A66_05015</name>
</gene>
<keyword evidence="3" id="KW-1185">Reference proteome</keyword>
<evidence type="ECO:0000313" key="3">
    <source>
        <dbReference type="Proteomes" id="UP000664654"/>
    </source>
</evidence>
<dbReference type="EMBL" id="JAFKCV010000002">
    <property type="protein sequence ID" value="MBN7824583.1"/>
    <property type="molecule type" value="Genomic_DNA"/>
</dbReference>
<dbReference type="Pfam" id="PF13473">
    <property type="entry name" value="Cupredoxin_1"/>
    <property type="match status" value="1"/>
</dbReference>
<reference evidence="2" key="1">
    <citation type="submission" date="2021-03" db="EMBL/GenBank/DDBJ databases">
        <title>novel species isolated from a fishpond in China.</title>
        <authorList>
            <person name="Lu H."/>
            <person name="Cai Z."/>
        </authorList>
    </citation>
    <scope>NUCLEOTIDE SEQUENCE</scope>
    <source>
        <strain evidence="2">JCM 30855</strain>
    </source>
</reference>
<dbReference type="Gene3D" id="2.60.40.420">
    <property type="entry name" value="Cupredoxins - blue copper proteins"/>
    <property type="match status" value="1"/>
</dbReference>
<sequence length="123" mass="13611">MMLINLIGLLLIALIIWWFWLYKGQSQAVGDEPVQVLVKDGSYQPARLTLKAGAAASLVFKREDASPCAEQVVFPGLDLSETLPLDKPVTVQLPPLAPGTYAFHCQMQMYRGELHVTDNGNRN</sequence>
<proteinExistence type="predicted"/>
<comment type="caution">
    <text evidence="2">The sequence shown here is derived from an EMBL/GenBank/DDBJ whole genome shotgun (WGS) entry which is preliminary data.</text>
</comment>
<organism evidence="2 3">
    <name type="scientific">Bowmanella dokdonensis</name>
    <dbReference type="NCBI Taxonomy" id="751969"/>
    <lineage>
        <taxon>Bacteria</taxon>
        <taxon>Pseudomonadati</taxon>
        <taxon>Pseudomonadota</taxon>
        <taxon>Gammaproteobacteria</taxon>
        <taxon>Alteromonadales</taxon>
        <taxon>Alteromonadaceae</taxon>
        <taxon>Bowmanella</taxon>
    </lineage>
</organism>
<dbReference type="AlphaFoldDB" id="A0A939DKV3"/>
<dbReference type="Proteomes" id="UP000664654">
    <property type="component" value="Unassembled WGS sequence"/>
</dbReference>
<dbReference type="RefSeq" id="WP_206572683.1">
    <property type="nucleotide sequence ID" value="NZ_JAFKCV010000002.1"/>
</dbReference>
<name>A0A939DKV3_9ALTE</name>
<feature type="domain" description="EfeO-type cupredoxin-like" evidence="1">
    <location>
        <begin position="12"/>
        <end position="115"/>
    </location>
</feature>
<accession>A0A939DKV3</accession>
<evidence type="ECO:0000259" key="1">
    <source>
        <dbReference type="Pfam" id="PF13473"/>
    </source>
</evidence>
<dbReference type="SUPFAM" id="SSF49503">
    <property type="entry name" value="Cupredoxins"/>
    <property type="match status" value="1"/>
</dbReference>